<dbReference type="AlphaFoldDB" id="A0A3D8RJR9"/>
<accession>A0A3D8RJR9</accession>
<comment type="caution">
    <text evidence="2">The sequence shown here is derived from an EMBL/GenBank/DDBJ whole genome shotgun (WGS) entry which is preliminary data.</text>
</comment>
<reference evidence="2 3" key="1">
    <citation type="journal article" date="2018" name="IMA Fungus">
        <title>IMA Genome-F 9: Draft genome sequence of Annulohypoxylon stygium, Aspergillus mulundensis, Berkeleyomyces basicola (syn. Thielaviopsis basicola), Ceratocystis smalleyi, two Cercospora beticola strains, Coleophoma cylindrospora, Fusarium fracticaudum, Phialophora cf. hyalina, and Morchella septimelata.</title>
        <authorList>
            <person name="Wingfield B.D."/>
            <person name="Bills G.F."/>
            <person name="Dong Y."/>
            <person name="Huang W."/>
            <person name="Nel W.J."/>
            <person name="Swalarsk-Parry B.S."/>
            <person name="Vaghefi N."/>
            <person name="Wilken P.M."/>
            <person name="An Z."/>
            <person name="de Beer Z.W."/>
            <person name="De Vos L."/>
            <person name="Chen L."/>
            <person name="Duong T.A."/>
            <person name="Gao Y."/>
            <person name="Hammerbacher A."/>
            <person name="Kikkert J.R."/>
            <person name="Li Y."/>
            <person name="Li H."/>
            <person name="Li K."/>
            <person name="Li Q."/>
            <person name="Liu X."/>
            <person name="Ma X."/>
            <person name="Naidoo K."/>
            <person name="Pethybridge S.J."/>
            <person name="Sun J."/>
            <person name="Steenkamp E.T."/>
            <person name="van der Nest M.A."/>
            <person name="van Wyk S."/>
            <person name="Wingfield M.J."/>
            <person name="Xiong C."/>
            <person name="Yue Q."/>
            <person name="Zhang X."/>
        </authorList>
    </citation>
    <scope>NUCLEOTIDE SEQUENCE [LARGE SCALE GENOMIC DNA]</scope>
    <source>
        <strain evidence="2 3">DSM 5745</strain>
    </source>
</reference>
<proteinExistence type="predicted"/>
<evidence type="ECO:0000313" key="2">
    <source>
        <dbReference type="EMBL" id="RDW74289.1"/>
    </source>
</evidence>
<evidence type="ECO:0000259" key="1">
    <source>
        <dbReference type="Pfam" id="PF13002"/>
    </source>
</evidence>
<organism evidence="2 3">
    <name type="scientific">Aspergillus mulundensis</name>
    <dbReference type="NCBI Taxonomy" id="1810919"/>
    <lineage>
        <taxon>Eukaryota</taxon>
        <taxon>Fungi</taxon>
        <taxon>Dikarya</taxon>
        <taxon>Ascomycota</taxon>
        <taxon>Pezizomycotina</taxon>
        <taxon>Eurotiomycetes</taxon>
        <taxon>Eurotiomycetidae</taxon>
        <taxon>Eurotiales</taxon>
        <taxon>Aspergillaceae</taxon>
        <taxon>Aspergillus</taxon>
        <taxon>Aspergillus subgen. Nidulantes</taxon>
    </lineage>
</organism>
<name>A0A3D8RJR9_9EURO</name>
<dbReference type="Pfam" id="PF13002">
    <property type="entry name" value="LDB19"/>
    <property type="match status" value="1"/>
</dbReference>
<keyword evidence="3" id="KW-1185">Reference proteome</keyword>
<sequence>MNDSRVRLTVPDTHLHIDGESNAPIPGSISITSLTPSPSTAHPEIIIELARLVKPMLSNTRSPEREKERGSKNFCIWKRKAARARAQVQHLPCRIPEAQMQTIARCNIWHAPEKISQNTHESMFNFSLAVSGDIPPTADTVLGSVSYIVTATVRFASAASVQESQPIKIHRLAASSPISYIRSYPGSPVVTELRITPQPAKREYGQACKTTRAQHHYDLRWRARSTIMPGARDSEVKCVVVKELRWRVEETVKFISLFPARHGNESEDRNGRKMICHHQHTQNLCHGQQTGRWVASRCQVEDEDCLIEIPCHLDLPSAVNNIDASSDHHDDGNDGEALAIAVDHQLHLEVVTGEDTFHRETGDLVERKPCVRSYKAAFALPVCGVADDDLLNQLRAANALPKYEASYPALPEYKVIS</sequence>
<evidence type="ECO:0000313" key="3">
    <source>
        <dbReference type="Proteomes" id="UP000256690"/>
    </source>
</evidence>
<protein>
    <recommendedName>
        <fullName evidence="1">LDB19 N-terminal domain-containing protein</fullName>
    </recommendedName>
</protein>
<dbReference type="OrthoDB" id="3922101at2759"/>
<dbReference type="RefSeq" id="XP_026602057.1">
    <property type="nucleotide sequence ID" value="XM_026748967.1"/>
</dbReference>
<feature type="domain" description="LDB19 N-terminal" evidence="1">
    <location>
        <begin position="93"/>
        <end position="262"/>
    </location>
</feature>
<dbReference type="GeneID" id="38117321"/>
<gene>
    <name evidence="2" type="ORF">DSM5745_06951</name>
</gene>
<dbReference type="Proteomes" id="UP000256690">
    <property type="component" value="Unassembled WGS sequence"/>
</dbReference>
<dbReference type="EMBL" id="PVWQ01000008">
    <property type="protein sequence ID" value="RDW74289.1"/>
    <property type="molecule type" value="Genomic_DNA"/>
</dbReference>
<dbReference type="STRING" id="1810919.A0A3D8RJR9"/>
<dbReference type="InterPro" id="IPR024391">
    <property type="entry name" value="LDB19_N"/>
</dbReference>